<keyword evidence="2" id="KW-0812">Transmembrane</keyword>
<sequence length="108" mass="11018">MSTANVRAWIAMLSGFAAGMMFVIACPGPDDGTTATAPTGVGSGAQTFGPTTASAATTTGGGGESITCQNWEVRYDPVPDDYGVVVALPAGWEPFAVYNAIHSRRCAD</sequence>
<evidence type="ECO:0000256" key="2">
    <source>
        <dbReference type="SAM" id="Phobius"/>
    </source>
</evidence>
<dbReference type="EMBL" id="CP114040">
    <property type="protein sequence ID" value="WAS93418.1"/>
    <property type="molecule type" value="Genomic_DNA"/>
</dbReference>
<reference evidence="3" key="1">
    <citation type="submission" date="2022-11" db="EMBL/GenBank/DDBJ databases">
        <title>Minimal conservation of predation-associated metabolite biosynthetic gene clusters underscores biosynthetic potential of Myxococcota including descriptions for ten novel species: Archangium lansinium sp. nov., Myxococcus landrumus sp. nov., Nannocystis bai.</title>
        <authorList>
            <person name="Ahearne A."/>
            <person name="Stevens C."/>
            <person name="Dowd S."/>
        </authorList>
    </citation>
    <scope>NUCLEOTIDE SEQUENCE</scope>
    <source>
        <strain evidence="3">Fl3</strain>
    </source>
</reference>
<evidence type="ECO:0000313" key="4">
    <source>
        <dbReference type="Proteomes" id="UP001164459"/>
    </source>
</evidence>
<protein>
    <submittedName>
        <fullName evidence="3">Uncharacterized protein</fullName>
    </submittedName>
</protein>
<organism evidence="3 4">
    <name type="scientific">Nannocystis punicea</name>
    <dbReference type="NCBI Taxonomy" id="2995304"/>
    <lineage>
        <taxon>Bacteria</taxon>
        <taxon>Pseudomonadati</taxon>
        <taxon>Myxococcota</taxon>
        <taxon>Polyangia</taxon>
        <taxon>Nannocystales</taxon>
        <taxon>Nannocystaceae</taxon>
        <taxon>Nannocystis</taxon>
    </lineage>
</organism>
<feature type="region of interest" description="Disordered" evidence="1">
    <location>
        <begin position="33"/>
        <end position="63"/>
    </location>
</feature>
<keyword evidence="2" id="KW-1133">Transmembrane helix</keyword>
<keyword evidence="4" id="KW-1185">Reference proteome</keyword>
<evidence type="ECO:0000313" key="3">
    <source>
        <dbReference type="EMBL" id="WAS93418.1"/>
    </source>
</evidence>
<keyword evidence="2" id="KW-0472">Membrane</keyword>
<dbReference type="RefSeq" id="WP_269035753.1">
    <property type="nucleotide sequence ID" value="NZ_CP114040.1"/>
</dbReference>
<feature type="compositionally biased region" description="Low complexity" evidence="1">
    <location>
        <begin position="49"/>
        <end position="58"/>
    </location>
</feature>
<gene>
    <name evidence="3" type="ORF">O0S08_45315</name>
</gene>
<accession>A0ABY7H2D8</accession>
<proteinExistence type="predicted"/>
<dbReference type="PROSITE" id="PS51257">
    <property type="entry name" value="PROKAR_LIPOPROTEIN"/>
    <property type="match status" value="1"/>
</dbReference>
<evidence type="ECO:0000256" key="1">
    <source>
        <dbReference type="SAM" id="MobiDB-lite"/>
    </source>
</evidence>
<dbReference type="Proteomes" id="UP001164459">
    <property type="component" value="Chromosome"/>
</dbReference>
<name>A0ABY7H2D8_9BACT</name>
<feature type="transmembrane region" description="Helical" evidence="2">
    <location>
        <begin position="6"/>
        <end position="26"/>
    </location>
</feature>